<dbReference type="InterPro" id="IPR000073">
    <property type="entry name" value="AB_hydrolase_1"/>
</dbReference>
<evidence type="ECO:0000313" key="3">
    <source>
        <dbReference type="EMBL" id="MDX4952370.1"/>
    </source>
</evidence>
<evidence type="ECO:0000256" key="1">
    <source>
        <dbReference type="SAM" id="Phobius"/>
    </source>
</evidence>
<dbReference type="Proteomes" id="UP001287445">
    <property type="component" value="Unassembled WGS sequence"/>
</dbReference>
<feature type="transmembrane region" description="Helical" evidence="1">
    <location>
        <begin position="5"/>
        <end position="25"/>
    </location>
</feature>
<keyword evidence="1" id="KW-0472">Membrane</keyword>
<gene>
    <name evidence="3" type="ORF">SGN30_02915</name>
</gene>
<name>A0AAJ2QVI6_DELAC</name>
<feature type="transmembrane region" description="Helical" evidence="1">
    <location>
        <begin position="31"/>
        <end position="53"/>
    </location>
</feature>
<dbReference type="AlphaFoldDB" id="A0AAJ2QVI6"/>
<organism evidence="3 4">
    <name type="scientific">Delftia acidovorans</name>
    <name type="common">Pseudomonas acidovorans</name>
    <name type="synonym">Comamonas acidovorans</name>
    <dbReference type="NCBI Taxonomy" id="80866"/>
    <lineage>
        <taxon>Bacteria</taxon>
        <taxon>Pseudomonadati</taxon>
        <taxon>Pseudomonadota</taxon>
        <taxon>Betaproteobacteria</taxon>
        <taxon>Burkholderiales</taxon>
        <taxon>Comamonadaceae</taxon>
        <taxon>Delftia</taxon>
    </lineage>
</organism>
<accession>A0AAJ2QVI6</accession>
<dbReference type="PANTHER" id="PTHR37946:SF1">
    <property type="entry name" value="SLL1969 PROTEIN"/>
    <property type="match status" value="1"/>
</dbReference>
<evidence type="ECO:0000259" key="2">
    <source>
        <dbReference type="Pfam" id="PF12697"/>
    </source>
</evidence>
<dbReference type="PANTHER" id="PTHR37946">
    <property type="entry name" value="SLL1969 PROTEIN"/>
    <property type="match status" value="1"/>
</dbReference>
<evidence type="ECO:0000313" key="4">
    <source>
        <dbReference type="Proteomes" id="UP001287445"/>
    </source>
</evidence>
<keyword evidence="1" id="KW-1133">Transmembrane helix</keyword>
<reference evidence="3" key="1">
    <citation type="submission" date="2023-11" db="EMBL/GenBank/DDBJ databases">
        <title>Identification and selenium tolerance of Delftia acidovorans R3-25.</title>
        <authorList>
            <person name="Zhang S."/>
            <person name="Liu Y."/>
            <person name="Guo Y."/>
        </authorList>
    </citation>
    <scope>NUCLEOTIDE SEQUENCE</scope>
    <source>
        <strain evidence="3">R3-25</strain>
    </source>
</reference>
<dbReference type="InterPro" id="IPR029058">
    <property type="entry name" value="AB_hydrolase_fold"/>
</dbReference>
<feature type="domain" description="AB hydrolase-1" evidence="2">
    <location>
        <begin position="118"/>
        <end position="264"/>
    </location>
</feature>
<dbReference type="EMBL" id="JAWWMZ010000001">
    <property type="protein sequence ID" value="MDX4952370.1"/>
    <property type="molecule type" value="Genomic_DNA"/>
</dbReference>
<protein>
    <submittedName>
        <fullName evidence="3">Alpha/beta fold hydrolase</fullName>
    </submittedName>
</protein>
<comment type="caution">
    <text evidence="3">The sequence shown here is derived from an EMBL/GenBank/DDBJ whole genome shotgun (WGS) entry which is preliminary data.</text>
</comment>
<dbReference type="GO" id="GO:0016787">
    <property type="term" value="F:hydrolase activity"/>
    <property type="evidence" value="ECO:0007669"/>
    <property type="project" value="UniProtKB-KW"/>
</dbReference>
<sequence length="332" mass="36029">MNARILQMVSLGTLAGAAAWLAWWWPRSPELALAGALLGLCWPGLHLGLQMLLMRRVVRKAGAPVPSWRTVAAAWLAEWRLAVQVFGWRLPFRARAQADGWPEGGTTGQVGAMGQVGVVLVHGFFCNRAVWAPWLRRLKKGGIACAAMTLEPAHGASIDAMVADLDACARRMAQATGRAPLIVAHSMGGLVVRAWLGQLSTQERPQLAAHVVTLATPHRGTWMARFAHGLPALQMRTDSPWLQRLGPPPSDVPFSCWWSCCDNIVFPFPVATLPGQDAHRLDDVAHVQLVFDERVWRFCLALRERLQAADSCSADSYRATSPGSSASAATVG</sequence>
<keyword evidence="1" id="KW-0812">Transmembrane</keyword>
<dbReference type="RefSeq" id="WP_063327319.1">
    <property type="nucleotide sequence ID" value="NZ_JAWWMZ010000001.1"/>
</dbReference>
<proteinExistence type="predicted"/>
<dbReference type="Gene3D" id="3.40.50.1820">
    <property type="entry name" value="alpha/beta hydrolase"/>
    <property type="match status" value="1"/>
</dbReference>
<dbReference type="Pfam" id="PF12697">
    <property type="entry name" value="Abhydrolase_6"/>
    <property type="match status" value="1"/>
</dbReference>
<dbReference type="SUPFAM" id="SSF53474">
    <property type="entry name" value="alpha/beta-Hydrolases"/>
    <property type="match status" value="1"/>
</dbReference>
<keyword evidence="3" id="KW-0378">Hydrolase</keyword>